<evidence type="ECO:0000313" key="14">
    <source>
        <dbReference type="EMBL" id="MCA6064284.1"/>
    </source>
</evidence>
<evidence type="ECO:0000259" key="12">
    <source>
        <dbReference type="PROSITE" id="PS50192"/>
    </source>
</evidence>
<evidence type="ECO:0000256" key="4">
    <source>
        <dbReference type="ARBA" id="ARBA00022692"/>
    </source>
</evidence>
<comment type="similarity">
    <text evidence="8">Belongs to the methyl-accepting chemotaxis (MCP) protein family.</text>
</comment>
<accession>A0ABS7ZRH3</accession>
<protein>
    <submittedName>
        <fullName evidence="14">Methyl-accepting chemotaxis protein</fullName>
    </submittedName>
</protein>
<dbReference type="Pfam" id="PF00672">
    <property type="entry name" value="HAMP"/>
    <property type="match status" value="1"/>
</dbReference>
<keyword evidence="15" id="KW-1185">Reference proteome</keyword>
<keyword evidence="2" id="KW-1003">Cell membrane</keyword>
<evidence type="ECO:0000256" key="1">
    <source>
        <dbReference type="ARBA" id="ARBA00004429"/>
    </source>
</evidence>
<evidence type="ECO:0000256" key="9">
    <source>
        <dbReference type="PROSITE-ProRule" id="PRU00284"/>
    </source>
</evidence>
<dbReference type="InterPro" id="IPR000727">
    <property type="entry name" value="T_SNARE_dom"/>
</dbReference>
<name>A0ABS7ZRH3_9GAMM</name>
<evidence type="ECO:0000256" key="6">
    <source>
        <dbReference type="ARBA" id="ARBA00023136"/>
    </source>
</evidence>
<proteinExistence type="inferred from homology"/>
<dbReference type="Gene3D" id="1.10.287.950">
    <property type="entry name" value="Methyl-accepting chemotaxis protein"/>
    <property type="match status" value="1"/>
</dbReference>
<dbReference type="PROSITE" id="PS50111">
    <property type="entry name" value="CHEMOTAXIS_TRANSDUC_2"/>
    <property type="match status" value="1"/>
</dbReference>
<dbReference type="PANTHER" id="PTHR32089">
    <property type="entry name" value="METHYL-ACCEPTING CHEMOTAXIS PROTEIN MCPB"/>
    <property type="match status" value="1"/>
</dbReference>
<evidence type="ECO:0000256" key="5">
    <source>
        <dbReference type="ARBA" id="ARBA00022989"/>
    </source>
</evidence>
<dbReference type="SUPFAM" id="SSF58104">
    <property type="entry name" value="Methyl-accepting chemotaxis protein (MCP) signaling domain"/>
    <property type="match status" value="1"/>
</dbReference>
<dbReference type="Pfam" id="PF00015">
    <property type="entry name" value="MCPsignal"/>
    <property type="match status" value="1"/>
</dbReference>
<evidence type="ECO:0000256" key="3">
    <source>
        <dbReference type="ARBA" id="ARBA00022519"/>
    </source>
</evidence>
<keyword evidence="3" id="KW-0997">Cell inner membrane</keyword>
<dbReference type="SMART" id="SM00283">
    <property type="entry name" value="MA"/>
    <property type="match status" value="1"/>
</dbReference>
<dbReference type="SMART" id="SM01049">
    <property type="entry name" value="Cache_2"/>
    <property type="match status" value="1"/>
</dbReference>
<organism evidence="14 15">
    <name type="scientific">Thalassolituus marinus</name>
    <dbReference type="NCBI Taxonomy" id="671053"/>
    <lineage>
        <taxon>Bacteria</taxon>
        <taxon>Pseudomonadati</taxon>
        <taxon>Pseudomonadota</taxon>
        <taxon>Gammaproteobacteria</taxon>
        <taxon>Oceanospirillales</taxon>
        <taxon>Oceanospirillaceae</taxon>
        <taxon>Thalassolituus</taxon>
    </lineage>
</organism>
<feature type="domain" description="Methyl-accepting transducer" evidence="11">
    <location>
        <begin position="273"/>
        <end position="509"/>
    </location>
</feature>
<dbReference type="PRINTS" id="PR00260">
    <property type="entry name" value="CHEMTRNSDUCR"/>
</dbReference>
<evidence type="ECO:0000256" key="10">
    <source>
        <dbReference type="SAM" id="Phobius"/>
    </source>
</evidence>
<evidence type="ECO:0000256" key="2">
    <source>
        <dbReference type="ARBA" id="ARBA00022475"/>
    </source>
</evidence>
<comment type="caution">
    <text evidence="14">The sequence shown here is derived from an EMBL/GenBank/DDBJ whole genome shotgun (WGS) entry which is preliminary data.</text>
</comment>
<sequence>MTTLRNITIKARLWLVLAAAVLCVLLVEVLALEHLHTSMMDSRKLSVRLQVENVYSLVSHYYTLSQEEGLSEAEAKELALKNINKLRYNEKEYFWVNDKTPTMVMHPIKPALIGKDLSGMKDPNGKFLFMDMVKVVSGKDKAGYVNYEWPKPGHDDPQPKVSYVKLFEPWGWIIGTGVYTDDVMTEFISDATDVIITTVVFIALLIGAIILILNSIRTPLRNVAIAMREISKGEGDLTQRLPIRGDDEITAIARAFNLFIERIQVLVTESKSTSEVLASLTRNLSQISSATRRLTDDQLQQTDLAATGSNEMSQTIHEVADNAERAAAAAREVADSAERGKSTMATTQQRIGQLAADIQKSSSVIQGLRAETESIGSVLDVIRGIAEQTNLLALNAAIEAARAGEQGRGFAVVADEVRTLASRTQESTEEINKMITRLQDQAATAVKSMEENAHNSENTAASSQQALDAISSISNAVNTITEMNLSIASAVEEQSAAANEISGNVVRIAESSGNIADNMRQADESSSKLAESSNTLVSLIERFKV</sequence>
<comment type="subcellular location">
    <subcellularLocation>
        <location evidence="1">Cell inner membrane</location>
        <topology evidence="1">Multi-pass membrane protein</topology>
    </subcellularLocation>
</comment>
<dbReference type="RefSeq" id="WP_225675109.1">
    <property type="nucleotide sequence ID" value="NZ_JAEDAH010000059.1"/>
</dbReference>
<dbReference type="InterPro" id="IPR003660">
    <property type="entry name" value="HAMP_dom"/>
</dbReference>
<keyword evidence="5 10" id="KW-1133">Transmembrane helix</keyword>
<evidence type="ECO:0000256" key="7">
    <source>
        <dbReference type="ARBA" id="ARBA00023224"/>
    </source>
</evidence>
<evidence type="ECO:0000256" key="8">
    <source>
        <dbReference type="ARBA" id="ARBA00029447"/>
    </source>
</evidence>
<dbReference type="Proteomes" id="UP000714380">
    <property type="component" value="Unassembled WGS sequence"/>
</dbReference>
<dbReference type="CDD" id="cd06225">
    <property type="entry name" value="HAMP"/>
    <property type="match status" value="1"/>
</dbReference>
<dbReference type="EMBL" id="JAEDAH010000059">
    <property type="protein sequence ID" value="MCA6064284.1"/>
    <property type="molecule type" value="Genomic_DNA"/>
</dbReference>
<keyword evidence="7 9" id="KW-0807">Transducer</keyword>
<dbReference type="Gene3D" id="3.30.450.20">
    <property type="entry name" value="PAS domain"/>
    <property type="match status" value="1"/>
</dbReference>
<evidence type="ECO:0000259" key="11">
    <source>
        <dbReference type="PROSITE" id="PS50111"/>
    </source>
</evidence>
<dbReference type="PANTHER" id="PTHR32089:SF119">
    <property type="entry name" value="METHYL-ACCEPTING CHEMOTAXIS PROTEIN CTPL"/>
    <property type="match status" value="1"/>
</dbReference>
<reference evidence="14 15" key="1">
    <citation type="submission" date="2020-12" db="EMBL/GenBank/DDBJ databases">
        <title>Novel Thalassolituus-related marine hydrocarbonoclastic bacteria mediated algae-derived hydrocarbons mineralization in twilight zone of the northern South China Sea.</title>
        <authorList>
            <person name="Dong C."/>
        </authorList>
    </citation>
    <scope>NUCLEOTIDE SEQUENCE [LARGE SCALE GENOMIC DNA]</scope>
    <source>
        <strain evidence="14 15">IMCC1826</strain>
    </source>
</reference>
<dbReference type="PROSITE" id="PS50192">
    <property type="entry name" value="T_SNARE"/>
    <property type="match status" value="1"/>
</dbReference>
<feature type="transmembrane region" description="Helical" evidence="10">
    <location>
        <begin position="194"/>
        <end position="213"/>
    </location>
</feature>
<evidence type="ECO:0000259" key="13">
    <source>
        <dbReference type="PROSITE" id="PS50885"/>
    </source>
</evidence>
<dbReference type="InterPro" id="IPR004089">
    <property type="entry name" value="MCPsignal_dom"/>
</dbReference>
<dbReference type="InterPro" id="IPR033480">
    <property type="entry name" value="sCache_2"/>
</dbReference>
<dbReference type="PROSITE" id="PS50885">
    <property type="entry name" value="HAMP"/>
    <property type="match status" value="1"/>
</dbReference>
<dbReference type="CDD" id="cd11386">
    <property type="entry name" value="MCP_signal"/>
    <property type="match status" value="1"/>
</dbReference>
<dbReference type="InterPro" id="IPR004090">
    <property type="entry name" value="Chemotax_Me-accpt_rcpt"/>
</dbReference>
<gene>
    <name evidence="14" type="ORF">I9W95_11765</name>
</gene>
<feature type="domain" description="HAMP" evidence="13">
    <location>
        <begin position="214"/>
        <end position="268"/>
    </location>
</feature>
<dbReference type="SMART" id="SM00304">
    <property type="entry name" value="HAMP"/>
    <property type="match status" value="2"/>
</dbReference>
<keyword evidence="6 10" id="KW-0472">Membrane</keyword>
<feature type="domain" description="T-SNARE coiled-coil homology" evidence="12">
    <location>
        <begin position="460"/>
        <end position="522"/>
    </location>
</feature>
<dbReference type="Pfam" id="PF17200">
    <property type="entry name" value="sCache_2"/>
    <property type="match status" value="1"/>
</dbReference>
<evidence type="ECO:0000313" key="15">
    <source>
        <dbReference type="Proteomes" id="UP000714380"/>
    </source>
</evidence>
<keyword evidence="4 10" id="KW-0812">Transmembrane</keyword>